<dbReference type="GO" id="GO:0016740">
    <property type="term" value="F:transferase activity"/>
    <property type="evidence" value="ECO:0007669"/>
    <property type="project" value="UniProtKB-KW"/>
</dbReference>
<evidence type="ECO:0000313" key="4">
    <source>
        <dbReference type="Proteomes" id="UP000319619"/>
    </source>
</evidence>
<dbReference type="SUPFAM" id="SSF53335">
    <property type="entry name" value="S-adenosyl-L-methionine-dependent methyltransferases"/>
    <property type="match status" value="1"/>
</dbReference>
<keyword evidence="1" id="KW-0808">Transferase</keyword>
<dbReference type="Proteomes" id="UP000319619">
    <property type="component" value="Unassembled WGS sequence"/>
</dbReference>
<evidence type="ECO:0000259" key="2">
    <source>
        <dbReference type="Pfam" id="PF13649"/>
    </source>
</evidence>
<dbReference type="AlphaFoldDB" id="A0A532V2C2"/>
<dbReference type="CDD" id="cd02440">
    <property type="entry name" value="AdoMet_MTases"/>
    <property type="match status" value="1"/>
</dbReference>
<dbReference type="EMBL" id="NJBN01000003">
    <property type="protein sequence ID" value="TKJ41289.1"/>
    <property type="molecule type" value="Genomic_DNA"/>
</dbReference>
<name>A0A532V2C2_UNCL8</name>
<gene>
    <name evidence="3" type="ORF">CEE37_06385</name>
</gene>
<evidence type="ECO:0000313" key="3">
    <source>
        <dbReference type="EMBL" id="TKJ41289.1"/>
    </source>
</evidence>
<organism evidence="3 4">
    <name type="scientific">candidate division LCP-89 bacterium B3_LCP</name>
    <dbReference type="NCBI Taxonomy" id="2012998"/>
    <lineage>
        <taxon>Bacteria</taxon>
        <taxon>Pseudomonadati</taxon>
        <taxon>Bacteria division LCP-89</taxon>
    </lineage>
</organism>
<proteinExistence type="predicted"/>
<dbReference type="InterPro" id="IPR029063">
    <property type="entry name" value="SAM-dependent_MTases_sf"/>
</dbReference>
<reference evidence="3 4" key="1">
    <citation type="submission" date="2017-06" db="EMBL/GenBank/DDBJ databases">
        <title>Novel microbial phyla capable of carbon fixation and sulfur reduction in deep-sea sediments.</title>
        <authorList>
            <person name="Huang J."/>
            <person name="Baker B."/>
            <person name="Wang Y."/>
        </authorList>
    </citation>
    <scope>NUCLEOTIDE SEQUENCE [LARGE SCALE GENOMIC DNA]</scope>
    <source>
        <strain evidence="3">B3_LCP</strain>
    </source>
</reference>
<feature type="domain" description="Methyltransferase" evidence="2">
    <location>
        <begin position="60"/>
        <end position="157"/>
    </location>
</feature>
<comment type="caution">
    <text evidence="3">The sequence shown here is derived from an EMBL/GenBank/DDBJ whole genome shotgun (WGS) entry which is preliminary data.</text>
</comment>
<protein>
    <recommendedName>
        <fullName evidence="2">Methyltransferase domain-containing protein</fullName>
    </recommendedName>
</protein>
<accession>A0A532V2C2</accession>
<dbReference type="Gene3D" id="3.40.50.150">
    <property type="entry name" value="Vaccinia Virus protein VP39"/>
    <property type="match status" value="1"/>
</dbReference>
<dbReference type="InterPro" id="IPR041698">
    <property type="entry name" value="Methyltransf_25"/>
</dbReference>
<sequence length="274" mass="31333">MRTIMKNHENVKNSIPDNGVSFYEELLGDYDQMIDWESRLQRETPFFNELFSKYDIKNLLDIGCGSGRHAFHFMTLGIESVIGVDPSSKFIEKAKARALASGEEISFIEADFANIIERVSDRFDMVCCLGNSISHVLIYDDLVLTLKNFAKLAADDGVVLVHCLNWHLRLANAQRFIPPASHKTSDSEKLFFRFFDYGDELVTMNLAIFSRDSSSIGKWYSRILSTTLRPWRWDILQMAAKDAGLTIKEEYGGTDLSPYQPEQSHDYIFTARNV</sequence>
<evidence type="ECO:0000256" key="1">
    <source>
        <dbReference type="ARBA" id="ARBA00022679"/>
    </source>
</evidence>
<dbReference type="PANTHER" id="PTHR43861">
    <property type="entry name" value="TRANS-ACONITATE 2-METHYLTRANSFERASE-RELATED"/>
    <property type="match status" value="1"/>
</dbReference>
<dbReference type="Pfam" id="PF13649">
    <property type="entry name" value="Methyltransf_25"/>
    <property type="match status" value="1"/>
</dbReference>